<dbReference type="PANTHER" id="PTHR47683">
    <property type="entry name" value="PSEUDOURIDINE SYNTHASE FAMILY PROTEIN-RELATED"/>
    <property type="match status" value="1"/>
</dbReference>
<dbReference type="Proteomes" id="UP000199701">
    <property type="component" value="Unassembled WGS sequence"/>
</dbReference>
<dbReference type="EC" id="5.4.99.-" evidence="5"/>
<dbReference type="InterPro" id="IPR020094">
    <property type="entry name" value="TruA/RsuA/RluB/E/F_N"/>
</dbReference>
<keyword evidence="8" id="KW-1185">Reference proteome</keyword>
<evidence type="ECO:0000256" key="4">
    <source>
        <dbReference type="PROSITE-ProRule" id="PRU00182"/>
    </source>
</evidence>
<dbReference type="GO" id="GO:0120159">
    <property type="term" value="F:rRNA pseudouridine synthase activity"/>
    <property type="evidence" value="ECO:0007669"/>
    <property type="project" value="UniProtKB-ARBA"/>
</dbReference>
<reference evidence="7 8" key="1">
    <citation type="submission" date="2016-10" db="EMBL/GenBank/DDBJ databases">
        <authorList>
            <person name="de Groot N.N."/>
        </authorList>
    </citation>
    <scope>NUCLEOTIDE SEQUENCE [LARGE SCALE GENOMIC DNA]</scope>
    <source>
        <strain evidence="7 8">DSM 9179</strain>
    </source>
</reference>
<dbReference type="InterPro" id="IPR000748">
    <property type="entry name" value="PsdUridine_synth_RsuA/RluB/E/F"/>
</dbReference>
<keyword evidence="3 5" id="KW-0413">Isomerase</keyword>
<dbReference type="STRING" id="99656.SAMN05421659_11616"/>
<name>A0A1I0RHT7_9FIRM</name>
<comment type="similarity">
    <text evidence="1 5">Belongs to the pseudouridine synthase RsuA family.</text>
</comment>
<dbReference type="SUPFAM" id="SSF55174">
    <property type="entry name" value="Alpha-L RNA-binding motif"/>
    <property type="match status" value="1"/>
</dbReference>
<accession>A0A1I0RHT7</accession>
<dbReference type="FunFam" id="3.30.70.1560:FF:000001">
    <property type="entry name" value="Pseudouridine synthase"/>
    <property type="match status" value="1"/>
</dbReference>
<dbReference type="OrthoDB" id="9807213at2"/>
<dbReference type="GO" id="GO:0000455">
    <property type="term" value="P:enzyme-directed rRNA pseudouridine synthesis"/>
    <property type="evidence" value="ECO:0007669"/>
    <property type="project" value="UniProtKB-ARBA"/>
</dbReference>
<evidence type="ECO:0000256" key="1">
    <source>
        <dbReference type="ARBA" id="ARBA00008348"/>
    </source>
</evidence>
<dbReference type="Pfam" id="PF00849">
    <property type="entry name" value="PseudoU_synth_2"/>
    <property type="match status" value="1"/>
</dbReference>
<dbReference type="InterPro" id="IPR050343">
    <property type="entry name" value="RsuA_PseudoU_synthase"/>
</dbReference>
<dbReference type="Pfam" id="PF01479">
    <property type="entry name" value="S4"/>
    <property type="match status" value="1"/>
</dbReference>
<dbReference type="CDD" id="cd02553">
    <property type="entry name" value="PseudoU_synth_RsuA"/>
    <property type="match status" value="1"/>
</dbReference>
<dbReference type="CDD" id="cd00165">
    <property type="entry name" value="S4"/>
    <property type="match status" value="1"/>
</dbReference>
<dbReference type="InterPro" id="IPR036986">
    <property type="entry name" value="S4_RNA-bd_sf"/>
</dbReference>
<dbReference type="Gene3D" id="3.30.70.580">
    <property type="entry name" value="Pseudouridine synthase I, catalytic domain, N-terminal subdomain"/>
    <property type="match status" value="1"/>
</dbReference>
<evidence type="ECO:0000313" key="8">
    <source>
        <dbReference type="Proteomes" id="UP000199701"/>
    </source>
</evidence>
<gene>
    <name evidence="7" type="ORF">SAMN05421659_11616</name>
</gene>
<dbReference type="Gene3D" id="3.30.70.1560">
    <property type="entry name" value="Alpha-L RNA-binding motif"/>
    <property type="match status" value="1"/>
</dbReference>
<feature type="domain" description="RNA-binding S4" evidence="6">
    <location>
        <begin position="4"/>
        <end position="64"/>
    </location>
</feature>
<evidence type="ECO:0000256" key="5">
    <source>
        <dbReference type="RuleBase" id="RU003887"/>
    </source>
</evidence>
<dbReference type="PROSITE" id="PS50889">
    <property type="entry name" value="S4"/>
    <property type="match status" value="1"/>
</dbReference>
<dbReference type="InterPro" id="IPR018496">
    <property type="entry name" value="PsdUridine_synth_RsuA/RluB_CS"/>
</dbReference>
<keyword evidence="2 4" id="KW-0694">RNA-binding</keyword>
<dbReference type="GO" id="GO:0003723">
    <property type="term" value="F:RNA binding"/>
    <property type="evidence" value="ECO:0007669"/>
    <property type="project" value="UniProtKB-KW"/>
</dbReference>
<dbReference type="InterPro" id="IPR006145">
    <property type="entry name" value="PsdUridine_synth_RsuA/RluA"/>
</dbReference>
<dbReference type="AlphaFoldDB" id="A0A1I0RHT7"/>
<dbReference type="NCBIfam" id="TIGR00093">
    <property type="entry name" value="pseudouridine synthase"/>
    <property type="match status" value="1"/>
</dbReference>
<evidence type="ECO:0000259" key="6">
    <source>
        <dbReference type="SMART" id="SM00363"/>
    </source>
</evidence>
<dbReference type="InterPro" id="IPR002942">
    <property type="entry name" value="S4_RNA-bd"/>
</dbReference>
<evidence type="ECO:0000313" key="7">
    <source>
        <dbReference type="EMBL" id="SEW40480.1"/>
    </source>
</evidence>
<dbReference type="EMBL" id="FOJI01000016">
    <property type="protein sequence ID" value="SEW40480.1"/>
    <property type="molecule type" value="Genomic_DNA"/>
</dbReference>
<dbReference type="PROSITE" id="PS01149">
    <property type="entry name" value="PSI_RSU"/>
    <property type="match status" value="1"/>
</dbReference>
<evidence type="ECO:0000256" key="3">
    <source>
        <dbReference type="ARBA" id="ARBA00023235"/>
    </source>
</evidence>
<dbReference type="SUPFAM" id="SSF55120">
    <property type="entry name" value="Pseudouridine synthase"/>
    <property type="match status" value="1"/>
</dbReference>
<dbReference type="RefSeq" id="WP_092456356.1">
    <property type="nucleotide sequence ID" value="NZ_FOJI01000016.1"/>
</dbReference>
<evidence type="ECO:0000256" key="2">
    <source>
        <dbReference type="ARBA" id="ARBA00022884"/>
    </source>
</evidence>
<protein>
    <recommendedName>
        <fullName evidence="5">Pseudouridine synthase</fullName>
        <ecNumber evidence="5">5.4.99.-</ecNumber>
    </recommendedName>
</protein>
<dbReference type="SMART" id="SM00363">
    <property type="entry name" value="S4"/>
    <property type="match status" value="1"/>
</dbReference>
<dbReference type="InterPro" id="IPR020103">
    <property type="entry name" value="PsdUridine_synth_cat_dom_sf"/>
</dbReference>
<sequence>MANIRLDKYLADMQLGTRSQVKEYIRKGRILVNNNNVMSPNAKVDTKIDIILFDGRNISYEDFEYYMLNKPAGVLSATRDKHSDTVLDIIQGFTRKDLFPVGRLDKDTEGLLLITNDGMLAHNLLSPKKHVDKTYFAKINGKVLPKHILEFANGIYIEEDIKTLPATLKILTSGIESEIELTIHEGKFHQVKKMFEKIDTEVTYLKRLSMGTLVLDDNLQPGEYRKLTDSEIEDLKSIKVE</sequence>
<dbReference type="PANTHER" id="PTHR47683:SF4">
    <property type="entry name" value="PSEUDOURIDINE SYNTHASE"/>
    <property type="match status" value="1"/>
</dbReference>
<dbReference type="GO" id="GO:0005829">
    <property type="term" value="C:cytosol"/>
    <property type="evidence" value="ECO:0007669"/>
    <property type="project" value="UniProtKB-ARBA"/>
</dbReference>
<dbReference type="Gene3D" id="3.10.290.10">
    <property type="entry name" value="RNA-binding S4 domain"/>
    <property type="match status" value="1"/>
</dbReference>
<organism evidence="7 8">
    <name type="scientific">[Clostridium] fimetarium</name>
    <dbReference type="NCBI Taxonomy" id="99656"/>
    <lineage>
        <taxon>Bacteria</taxon>
        <taxon>Bacillati</taxon>
        <taxon>Bacillota</taxon>
        <taxon>Clostridia</taxon>
        <taxon>Lachnospirales</taxon>
        <taxon>Lachnospiraceae</taxon>
    </lineage>
</organism>
<proteinExistence type="inferred from homology"/>
<dbReference type="InterPro" id="IPR042092">
    <property type="entry name" value="PsdUridine_s_RsuA/RluB/E/F_cat"/>
</dbReference>